<keyword evidence="1" id="KW-0472">Membrane</keyword>
<gene>
    <name evidence="2" type="ORF">EAMY692_p20044</name>
</gene>
<keyword evidence="1" id="KW-0812">Transmembrane</keyword>
<feature type="transmembrane region" description="Helical" evidence="1">
    <location>
        <begin position="7"/>
        <end position="28"/>
    </location>
</feature>
<organism evidence="2">
    <name type="scientific">Erwinia amylovora</name>
    <name type="common">Fire blight bacteria</name>
    <dbReference type="NCBI Taxonomy" id="552"/>
    <lineage>
        <taxon>Bacteria</taxon>
        <taxon>Pseudomonadati</taxon>
        <taxon>Pseudomonadota</taxon>
        <taxon>Gammaproteobacteria</taxon>
        <taxon>Enterobacterales</taxon>
        <taxon>Erwiniaceae</taxon>
        <taxon>Erwinia</taxon>
    </lineage>
</organism>
<keyword evidence="1" id="KW-1133">Transmembrane helix</keyword>
<name>A0A0P0ZHL6_ERWAM</name>
<dbReference type="EMBL" id="HG813239">
    <property type="protein sequence ID" value="CDM08170.1"/>
    <property type="molecule type" value="Genomic_DNA"/>
</dbReference>
<evidence type="ECO:0000313" key="2">
    <source>
        <dbReference type="EMBL" id="CDM08170.1"/>
    </source>
</evidence>
<proteinExistence type="predicted"/>
<dbReference type="AlphaFoldDB" id="A0A0P0ZHL6"/>
<keyword evidence="2" id="KW-0614">Plasmid</keyword>
<geneLocation type="plasmid" evidence="2">
    <name>pEA29</name>
</geneLocation>
<accession>A0A0P0ZHL6</accession>
<protein>
    <submittedName>
        <fullName evidence="2">Putative membrane protein</fullName>
    </submittedName>
</protein>
<sequence length="36" mass="4387">MFFFYSLDLLLLGADLLLIIISLHDYMWRDFLLHVE</sequence>
<evidence type="ECO:0000256" key="1">
    <source>
        <dbReference type="SAM" id="Phobius"/>
    </source>
</evidence>
<reference evidence="2" key="1">
    <citation type="submission" date="2013-11" db="EMBL/GenBank/DDBJ databases">
        <title>The novel cryptic plasmid pEA68 of Erwinia amylovora strain 692 and definition of a novel family of plasmids.</title>
        <authorList>
            <person name="Ismail E."/>
            <person name="Blom J."/>
            <person name="Bultreys A."/>
            <person name="Ivanovic M."/>
            <person name="Obradovic A."/>
            <person name="Van Doorn J."/>
            <person name="Bergsma-Vlami M."/>
            <person name="Maes M."/>
            <person name="Willems A."/>
            <person name="Stockwell V."/>
            <person name="Smits T.H.M."/>
            <person name="Pulawska J."/>
        </authorList>
    </citation>
    <scope>NUCLEOTIDE SEQUENCE [LARGE SCALE GENOMIC DNA]</scope>
    <source>
        <strain evidence="2">692</strain>
        <plasmid evidence="2">pEA29</plasmid>
    </source>
</reference>